<dbReference type="Gene3D" id="1.10.260.40">
    <property type="entry name" value="lambda repressor-like DNA-binding domains"/>
    <property type="match status" value="1"/>
</dbReference>
<sequence length="122" mass="13406">MSKLFEEMAQGTAEARAYMEGERKGYKVTLPESIDVRGIRNRLHFSQGRFADAFGLSVDAVRHWESGRRNPEAAARALLMVIAHDPQLVMKALAQPESSIPVRARAGKGLTKNGRAKRSSAA</sequence>
<keyword evidence="3" id="KW-0804">Transcription</keyword>
<keyword evidence="1" id="KW-0805">Transcription regulation</keyword>
<dbReference type="InterPro" id="IPR001387">
    <property type="entry name" value="Cro/C1-type_HTH"/>
</dbReference>
<dbReference type="SUPFAM" id="SSF47413">
    <property type="entry name" value="lambda repressor-like DNA-binding domains"/>
    <property type="match status" value="1"/>
</dbReference>
<dbReference type="InterPro" id="IPR052359">
    <property type="entry name" value="HTH-type_reg/antitoxin"/>
</dbReference>
<gene>
    <name evidence="5" type="ORF">HDF16_006057</name>
</gene>
<feature type="domain" description="HTH cro/C1-type" evidence="4">
    <location>
        <begin position="36"/>
        <end position="71"/>
    </location>
</feature>
<dbReference type="PROSITE" id="PS50943">
    <property type="entry name" value="HTH_CROC1"/>
    <property type="match status" value="1"/>
</dbReference>
<evidence type="ECO:0000313" key="5">
    <source>
        <dbReference type="EMBL" id="MBB5061321.1"/>
    </source>
</evidence>
<dbReference type="PANTHER" id="PTHR36511:SF4">
    <property type="entry name" value="ANTITOXIN MQSA"/>
    <property type="match status" value="1"/>
</dbReference>
<evidence type="ECO:0000256" key="2">
    <source>
        <dbReference type="ARBA" id="ARBA00023125"/>
    </source>
</evidence>
<dbReference type="RefSeq" id="WP_184224149.1">
    <property type="nucleotide sequence ID" value="NZ_JACHIP010000036.1"/>
</dbReference>
<dbReference type="InterPro" id="IPR047761">
    <property type="entry name" value="NadS-like"/>
</dbReference>
<evidence type="ECO:0000259" key="4">
    <source>
        <dbReference type="PROSITE" id="PS50943"/>
    </source>
</evidence>
<proteinExistence type="predicted"/>
<comment type="caution">
    <text evidence="5">The sequence shown here is derived from an EMBL/GenBank/DDBJ whole genome shotgun (WGS) entry which is preliminary data.</text>
</comment>
<evidence type="ECO:0000256" key="1">
    <source>
        <dbReference type="ARBA" id="ARBA00023015"/>
    </source>
</evidence>
<dbReference type="CDD" id="cd00093">
    <property type="entry name" value="HTH_XRE"/>
    <property type="match status" value="1"/>
</dbReference>
<evidence type="ECO:0000313" key="6">
    <source>
        <dbReference type="Proteomes" id="UP000540989"/>
    </source>
</evidence>
<evidence type="ECO:0000256" key="3">
    <source>
        <dbReference type="ARBA" id="ARBA00023163"/>
    </source>
</evidence>
<keyword evidence="6" id="KW-1185">Reference proteome</keyword>
<dbReference type="NCBIfam" id="NF041265">
    <property type="entry name" value="NadS"/>
    <property type="match status" value="1"/>
</dbReference>
<accession>A0A7W8E745</accession>
<name>A0A7W8E745_9BACT</name>
<protein>
    <submittedName>
        <fullName evidence="5">Putative transcriptional regulator</fullName>
    </submittedName>
</protein>
<dbReference type="GO" id="GO:0003677">
    <property type="term" value="F:DNA binding"/>
    <property type="evidence" value="ECO:0007669"/>
    <property type="project" value="UniProtKB-KW"/>
</dbReference>
<dbReference type="EMBL" id="JACHIP010000036">
    <property type="protein sequence ID" value="MBB5061321.1"/>
    <property type="molecule type" value="Genomic_DNA"/>
</dbReference>
<dbReference type="InterPro" id="IPR010982">
    <property type="entry name" value="Lambda_DNA-bd_dom_sf"/>
</dbReference>
<dbReference type="Proteomes" id="UP000540989">
    <property type="component" value="Unassembled WGS sequence"/>
</dbReference>
<keyword evidence="2" id="KW-0238">DNA-binding</keyword>
<dbReference type="Pfam" id="PF01381">
    <property type="entry name" value="HTH_3"/>
    <property type="match status" value="1"/>
</dbReference>
<organism evidence="5 6">
    <name type="scientific">Granulicella aggregans</name>
    <dbReference type="NCBI Taxonomy" id="474949"/>
    <lineage>
        <taxon>Bacteria</taxon>
        <taxon>Pseudomonadati</taxon>
        <taxon>Acidobacteriota</taxon>
        <taxon>Terriglobia</taxon>
        <taxon>Terriglobales</taxon>
        <taxon>Acidobacteriaceae</taxon>
        <taxon>Granulicella</taxon>
    </lineage>
</organism>
<reference evidence="5 6" key="1">
    <citation type="submission" date="2020-08" db="EMBL/GenBank/DDBJ databases">
        <title>Genomic Encyclopedia of Type Strains, Phase IV (KMG-V): Genome sequencing to study the core and pangenomes of soil and plant-associated prokaryotes.</title>
        <authorList>
            <person name="Whitman W."/>
        </authorList>
    </citation>
    <scope>NUCLEOTIDE SEQUENCE [LARGE SCALE GENOMIC DNA]</scope>
    <source>
        <strain evidence="5 6">M8UP14</strain>
    </source>
</reference>
<dbReference type="PANTHER" id="PTHR36511">
    <property type="entry name" value="MERR FAMILY BACTERIAL REGULATORY PROTEIN"/>
    <property type="match status" value="1"/>
</dbReference>
<dbReference type="AlphaFoldDB" id="A0A7W8E745"/>